<sequence>MFNGNANAIDPSGNSSSWGDGDRVCYGMLYKHDVKLVSKNMHSLAMKLTQLAQNDPSHVQKFTLTSKPAHILLSLPDGTEFGFLRHNMTDALESLLYESPAVQLEALGLTSHLCQQMSHATKPDEALVQVNINIYGPPGRANDIGETLSDQKLWLQKPDHLRANLLYRNPHTLTFPELEGELEEEEITRMTSATARPVVEEERLRNLVTSVHNSLSRANELEDEAGDQRLKTKLLKHQKGSLSFMLQRESGNIPDKYRLWQKGVVRGQETYIHRITKTQSLMRPEEMGGGVLADEMGMGKSLSTLALVLQTLVVSHEWAEKRRAEEHSSGKARRHSHSTLVIVPSALLINNWMNEIQVHAGDVLTTVKYHGQTRPKDLDILEKSDVVITTYNTLAAEYAQKKSLLHKINWYRVVLDEAHIIRRPATTFHRTCVDLEARSRWCLTGTPIQNRLDDIGALFAFLGTEQFKSLTQFRRFISTPFDQGEGAVVRDRLVMLYDSLVLRRTKDILDLPRHVERTRELALTEAECRQYQRTMNILQRHMLAQVGRHPDDDAPTHFNPRLQQSLGKDGTSANTSSNASPCSKFGLFQTQLQLRILCNHGTFQRPFSWKKRDLKDEQAAGREAFAAELGLGSEIMCDACRQHRPILGSTHLGAGSRFVENCSHSLCSECLEDCSEMPGLEDTRHCPLCRRLGRGEAAAPAAVQAPLRTHDDGDVEMLDGQQPGEEAVADGEDPEENSHHKDYFNPTGYSTKMAQLVNDQRSNITTRSIIFSCWTRTLDLIARHLRAERIVYLRIDGDCLLSKRQRIIDRFASDRSVQVLLMTTGTGAFGLNLTAANRIFLVEPQWNPSVENQAIARAIRIKQVKEVQVTRYVIKDTVEQEMRSQQIVKQLAASVGFKRDGAAA</sequence>
<comment type="caution">
    <text evidence="12">The sequence shown here is derived from an EMBL/GenBank/DDBJ whole genome shotgun (WGS) entry which is preliminary data.</text>
</comment>
<keyword evidence="13" id="KW-1185">Reference proteome</keyword>
<dbReference type="InterPro" id="IPR049730">
    <property type="entry name" value="SNF2/RAD54-like_C"/>
</dbReference>
<name>A0AAE0JUA0_9PEZI</name>
<evidence type="ECO:0000313" key="12">
    <source>
        <dbReference type="EMBL" id="KAK3361667.1"/>
    </source>
</evidence>
<dbReference type="CDD" id="cd18008">
    <property type="entry name" value="DEXDc_SHPRH-like"/>
    <property type="match status" value="1"/>
</dbReference>
<evidence type="ECO:0000256" key="3">
    <source>
        <dbReference type="ARBA" id="ARBA00022771"/>
    </source>
</evidence>
<dbReference type="SMART" id="SM00490">
    <property type="entry name" value="HELICc"/>
    <property type="match status" value="1"/>
</dbReference>
<evidence type="ECO:0000259" key="9">
    <source>
        <dbReference type="PROSITE" id="PS50089"/>
    </source>
</evidence>
<dbReference type="GO" id="GO:0008094">
    <property type="term" value="F:ATP-dependent activity, acting on DNA"/>
    <property type="evidence" value="ECO:0007669"/>
    <property type="project" value="TreeGrafter"/>
</dbReference>
<evidence type="ECO:0000256" key="5">
    <source>
        <dbReference type="ARBA" id="ARBA00022833"/>
    </source>
</evidence>
<evidence type="ECO:0000313" key="13">
    <source>
        <dbReference type="Proteomes" id="UP001287356"/>
    </source>
</evidence>
<protein>
    <submittedName>
        <fullName evidence="12">SNF2 family N-terminal domain-containing protein</fullName>
    </submittedName>
</protein>
<dbReference type="InterPro" id="IPR001841">
    <property type="entry name" value="Znf_RING"/>
</dbReference>
<evidence type="ECO:0000256" key="8">
    <source>
        <dbReference type="SAM" id="MobiDB-lite"/>
    </source>
</evidence>
<dbReference type="CDD" id="cd18793">
    <property type="entry name" value="SF2_C_SNF"/>
    <property type="match status" value="1"/>
</dbReference>
<dbReference type="InterPro" id="IPR017907">
    <property type="entry name" value="Znf_RING_CS"/>
</dbReference>
<evidence type="ECO:0000256" key="7">
    <source>
        <dbReference type="PROSITE-ProRule" id="PRU00175"/>
    </source>
</evidence>
<dbReference type="InterPro" id="IPR000330">
    <property type="entry name" value="SNF2_N"/>
</dbReference>
<dbReference type="GO" id="GO:0005524">
    <property type="term" value="F:ATP binding"/>
    <property type="evidence" value="ECO:0007669"/>
    <property type="project" value="UniProtKB-KW"/>
</dbReference>
<keyword evidence="4" id="KW-0378">Hydrolase</keyword>
<reference evidence="12" key="1">
    <citation type="journal article" date="2023" name="Mol. Phylogenet. Evol.">
        <title>Genome-scale phylogeny and comparative genomics of the fungal order Sordariales.</title>
        <authorList>
            <person name="Hensen N."/>
            <person name="Bonometti L."/>
            <person name="Westerberg I."/>
            <person name="Brannstrom I.O."/>
            <person name="Guillou S."/>
            <person name="Cros-Aarteil S."/>
            <person name="Calhoun S."/>
            <person name="Haridas S."/>
            <person name="Kuo A."/>
            <person name="Mondo S."/>
            <person name="Pangilinan J."/>
            <person name="Riley R."/>
            <person name="LaButti K."/>
            <person name="Andreopoulos B."/>
            <person name="Lipzen A."/>
            <person name="Chen C."/>
            <person name="Yan M."/>
            <person name="Daum C."/>
            <person name="Ng V."/>
            <person name="Clum A."/>
            <person name="Steindorff A."/>
            <person name="Ohm R.A."/>
            <person name="Martin F."/>
            <person name="Silar P."/>
            <person name="Natvig D.O."/>
            <person name="Lalanne C."/>
            <person name="Gautier V."/>
            <person name="Ament-Velasquez S.L."/>
            <person name="Kruys A."/>
            <person name="Hutchinson M.I."/>
            <person name="Powell A.J."/>
            <person name="Barry K."/>
            <person name="Miller A.N."/>
            <person name="Grigoriev I.V."/>
            <person name="Debuchy R."/>
            <person name="Gladieux P."/>
            <person name="Hiltunen Thoren M."/>
            <person name="Johannesson H."/>
        </authorList>
    </citation>
    <scope>NUCLEOTIDE SEQUENCE</scope>
    <source>
        <strain evidence="12">CBS 958.72</strain>
    </source>
</reference>
<evidence type="ECO:0000259" key="10">
    <source>
        <dbReference type="PROSITE" id="PS51192"/>
    </source>
</evidence>
<feature type="compositionally biased region" description="Polar residues" evidence="8">
    <location>
        <begin position="561"/>
        <end position="577"/>
    </location>
</feature>
<dbReference type="GO" id="GO:0006281">
    <property type="term" value="P:DNA repair"/>
    <property type="evidence" value="ECO:0007669"/>
    <property type="project" value="TreeGrafter"/>
</dbReference>
<feature type="region of interest" description="Disordered" evidence="8">
    <location>
        <begin position="548"/>
        <end position="577"/>
    </location>
</feature>
<dbReference type="PROSITE" id="PS51194">
    <property type="entry name" value="HELICASE_CTER"/>
    <property type="match status" value="1"/>
</dbReference>
<dbReference type="Gene3D" id="3.40.50.300">
    <property type="entry name" value="P-loop containing nucleotide triphosphate hydrolases"/>
    <property type="match status" value="1"/>
</dbReference>
<dbReference type="PANTHER" id="PTHR45626:SF52">
    <property type="entry name" value="SINGLE-STRANDED DNA-DEPENDENT ATPASE (EUROFUNG)"/>
    <property type="match status" value="1"/>
</dbReference>
<organism evidence="12 13">
    <name type="scientific">Lasiosphaeria ovina</name>
    <dbReference type="NCBI Taxonomy" id="92902"/>
    <lineage>
        <taxon>Eukaryota</taxon>
        <taxon>Fungi</taxon>
        <taxon>Dikarya</taxon>
        <taxon>Ascomycota</taxon>
        <taxon>Pezizomycotina</taxon>
        <taxon>Sordariomycetes</taxon>
        <taxon>Sordariomycetidae</taxon>
        <taxon>Sordariales</taxon>
        <taxon>Lasiosphaeriaceae</taxon>
        <taxon>Lasiosphaeria</taxon>
    </lineage>
</organism>
<reference evidence="12" key="2">
    <citation type="submission" date="2023-06" db="EMBL/GenBank/DDBJ databases">
        <authorList>
            <consortium name="Lawrence Berkeley National Laboratory"/>
            <person name="Haridas S."/>
            <person name="Hensen N."/>
            <person name="Bonometti L."/>
            <person name="Westerberg I."/>
            <person name="Brannstrom I.O."/>
            <person name="Guillou S."/>
            <person name="Cros-Aarteil S."/>
            <person name="Calhoun S."/>
            <person name="Kuo A."/>
            <person name="Mondo S."/>
            <person name="Pangilinan J."/>
            <person name="Riley R."/>
            <person name="Labutti K."/>
            <person name="Andreopoulos B."/>
            <person name="Lipzen A."/>
            <person name="Chen C."/>
            <person name="Yanf M."/>
            <person name="Daum C."/>
            <person name="Ng V."/>
            <person name="Clum A."/>
            <person name="Steindorff A."/>
            <person name="Ohm R."/>
            <person name="Martin F."/>
            <person name="Silar P."/>
            <person name="Natvig D."/>
            <person name="Lalanne C."/>
            <person name="Gautier V."/>
            <person name="Ament-Velasquez S.L."/>
            <person name="Kruys A."/>
            <person name="Hutchinson M.I."/>
            <person name="Powell A.J."/>
            <person name="Barry K."/>
            <person name="Miller A.N."/>
            <person name="Grigoriev I.V."/>
            <person name="Debuchy R."/>
            <person name="Gladieux P."/>
            <person name="Thoren M.H."/>
            <person name="Johannesson H."/>
        </authorList>
    </citation>
    <scope>NUCLEOTIDE SEQUENCE</scope>
    <source>
        <strain evidence="12">CBS 958.72</strain>
    </source>
</reference>
<dbReference type="PANTHER" id="PTHR45626">
    <property type="entry name" value="TRANSCRIPTION TERMINATION FACTOR 2-RELATED"/>
    <property type="match status" value="1"/>
</dbReference>
<dbReference type="SUPFAM" id="SSF52540">
    <property type="entry name" value="P-loop containing nucleoside triphosphate hydrolases"/>
    <property type="match status" value="2"/>
</dbReference>
<evidence type="ECO:0000256" key="2">
    <source>
        <dbReference type="ARBA" id="ARBA00022741"/>
    </source>
</evidence>
<dbReference type="Pfam" id="PF00271">
    <property type="entry name" value="Helicase_C"/>
    <property type="match status" value="1"/>
</dbReference>
<feature type="domain" description="Helicase ATP-binding" evidence="10">
    <location>
        <begin position="281"/>
        <end position="465"/>
    </location>
</feature>
<accession>A0AAE0JUA0</accession>
<dbReference type="PROSITE" id="PS51192">
    <property type="entry name" value="HELICASE_ATP_BIND_1"/>
    <property type="match status" value="1"/>
</dbReference>
<dbReference type="InterPro" id="IPR027417">
    <property type="entry name" value="P-loop_NTPase"/>
</dbReference>
<keyword evidence="6" id="KW-0067">ATP-binding</keyword>
<feature type="domain" description="Helicase C-terminal" evidence="11">
    <location>
        <begin position="752"/>
        <end position="904"/>
    </location>
</feature>
<dbReference type="GO" id="GO:0008270">
    <property type="term" value="F:zinc ion binding"/>
    <property type="evidence" value="ECO:0007669"/>
    <property type="project" value="UniProtKB-KW"/>
</dbReference>
<dbReference type="SUPFAM" id="SSF57850">
    <property type="entry name" value="RING/U-box"/>
    <property type="match status" value="1"/>
</dbReference>
<dbReference type="InterPro" id="IPR038718">
    <property type="entry name" value="SNF2-like_sf"/>
</dbReference>
<dbReference type="Gene3D" id="3.40.50.10810">
    <property type="entry name" value="Tandem AAA-ATPase domain"/>
    <property type="match status" value="1"/>
</dbReference>
<proteinExistence type="predicted"/>
<dbReference type="AlphaFoldDB" id="A0AAE0JUA0"/>
<dbReference type="InterPro" id="IPR014001">
    <property type="entry name" value="Helicase_ATP-bd"/>
</dbReference>
<keyword evidence="2" id="KW-0547">Nucleotide-binding</keyword>
<dbReference type="InterPro" id="IPR001650">
    <property type="entry name" value="Helicase_C-like"/>
</dbReference>
<keyword evidence="1" id="KW-0479">Metal-binding</keyword>
<evidence type="ECO:0000256" key="4">
    <source>
        <dbReference type="ARBA" id="ARBA00022801"/>
    </source>
</evidence>
<dbReference type="Proteomes" id="UP001287356">
    <property type="component" value="Unassembled WGS sequence"/>
</dbReference>
<dbReference type="PROSITE" id="PS50089">
    <property type="entry name" value="ZF_RING_2"/>
    <property type="match status" value="1"/>
</dbReference>
<evidence type="ECO:0000259" key="11">
    <source>
        <dbReference type="PROSITE" id="PS51194"/>
    </source>
</evidence>
<keyword evidence="3 7" id="KW-0863">Zinc-finger</keyword>
<dbReference type="Pfam" id="PF00176">
    <property type="entry name" value="SNF2-rel_dom"/>
    <property type="match status" value="1"/>
</dbReference>
<evidence type="ECO:0000256" key="1">
    <source>
        <dbReference type="ARBA" id="ARBA00022723"/>
    </source>
</evidence>
<gene>
    <name evidence="12" type="ORF">B0T24DRAFT_691624</name>
</gene>
<dbReference type="GO" id="GO:0016787">
    <property type="term" value="F:hydrolase activity"/>
    <property type="evidence" value="ECO:0007669"/>
    <property type="project" value="UniProtKB-KW"/>
</dbReference>
<dbReference type="SMART" id="SM00487">
    <property type="entry name" value="DEXDc"/>
    <property type="match status" value="1"/>
</dbReference>
<dbReference type="InterPro" id="IPR050628">
    <property type="entry name" value="SNF2_RAD54_helicase_TF"/>
</dbReference>
<feature type="domain" description="RING-type" evidence="9">
    <location>
        <begin position="637"/>
        <end position="690"/>
    </location>
</feature>
<dbReference type="GO" id="GO:0005634">
    <property type="term" value="C:nucleus"/>
    <property type="evidence" value="ECO:0007669"/>
    <property type="project" value="TreeGrafter"/>
</dbReference>
<keyword evidence="5" id="KW-0862">Zinc</keyword>
<evidence type="ECO:0000256" key="6">
    <source>
        <dbReference type="ARBA" id="ARBA00022840"/>
    </source>
</evidence>
<dbReference type="PROSITE" id="PS00518">
    <property type="entry name" value="ZF_RING_1"/>
    <property type="match status" value="1"/>
</dbReference>
<dbReference type="EMBL" id="JAULSN010000011">
    <property type="protein sequence ID" value="KAK3361667.1"/>
    <property type="molecule type" value="Genomic_DNA"/>
</dbReference>